<sequence length="208" mass="24162">MHIGFPEFNLKCSRVEFSLREIRMFMLGNESFLFSRLCSGLLEENNFSVMEASNMEEASNMNEISVEINLSRRINTSENEEPIDSHVFDQMDVRNENNTLIDDILIDESVFDHVHEDTSEHIVESSDGTKYFIPNVPDEIKPRLKQQHALKQPTVVITDQCSAMKQAVPFVLTESRHRLCMWHIMKKVPSKVSVNYKVMHSYLMYDGQ</sequence>
<proteinExistence type="predicted"/>
<evidence type="ECO:0000313" key="2">
    <source>
        <dbReference type="Proteomes" id="UP001055879"/>
    </source>
</evidence>
<reference evidence="2" key="1">
    <citation type="journal article" date="2022" name="Mol. Ecol. Resour.">
        <title>The genomes of chicory, endive, great burdock and yacon provide insights into Asteraceae palaeo-polyploidization history and plant inulin production.</title>
        <authorList>
            <person name="Fan W."/>
            <person name="Wang S."/>
            <person name="Wang H."/>
            <person name="Wang A."/>
            <person name="Jiang F."/>
            <person name="Liu H."/>
            <person name="Zhao H."/>
            <person name="Xu D."/>
            <person name="Zhang Y."/>
        </authorList>
    </citation>
    <scope>NUCLEOTIDE SEQUENCE [LARGE SCALE GENOMIC DNA]</scope>
    <source>
        <strain evidence="2">cv. Niubang</strain>
    </source>
</reference>
<gene>
    <name evidence="1" type="ORF">L6452_13301</name>
</gene>
<organism evidence="1 2">
    <name type="scientific">Arctium lappa</name>
    <name type="common">Greater burdock</name>
    <name type="synonym">Lappa major</name>
    <dbReference type="NCBI Taxonomy" id="4217"/>
    <lineage>
        <taxon>Eukaryota</taxon>
        <taxon>Viridiplantae</taxon>
        <taxon>Streptophyta</taxon>
        <taxon>Embryophyta</taxon>
        <taxon>Tracheophyta</taxon>
        <taxon>Spermatophyta</taxon>
        <taxon>Magnoliopsida</taxon>
        <taxon>eudicotyledons</taxon>
        <taxon>Gunneridae</taxon>
        <taxon>Pentapetalae</taxon>
        <taxon>asterids</taxon>
        <taxon>campanulids</taxon>
        <taxon>Asterales</taxon>
        <taxon>Asteraceae</taxon>
        <taxon>Carduoideae</taxon>
        <taxon>Cardueae</taxon>
        <taxon>Arctiinae</taxon>
        <taxon>Arctium</taxon>
    </lineage>
</organism>
<keyword evidence="2" id="KW-1185">Reference proteome</keyword>
<reference evidence="1 2" key="2">
    <citation type="journal article" date="2022" name="Mol. Ecol. Resour.">
        <title>The genomes of chicory, endive, great burdock and yacon provide insights into Asteraceae paleo-polyploidization history and plant inulin production.</title>
        <authorList>
            <person name="Fan W."/>
            <person name="Wang S."/>
            <person name="Wang H."/>
            <person name="Wang A."/>
            <person name="Jiang F."/>
            <person name="Liu H."/>
            <person name="Zhao H."/>
            <person name="Xu D."/>
            <person name="Zhang Y."/>
        </authorList>
    </citation>
    <scope>NUCLEOTIDE SEQUENCE [LARGE SCALE GENOMIC DNA]</scope>
    <source>
        <strain evidence="2">cv. Niubang</strain>
    </source>
</reference>
<accession>A0ACB9CHR8</accession>
<dbReference type="Proteomes" id="UP001055879">
    <property type="component" value="Linkage Group LG04"/>
</dbReference>
<comment type="caution">
    <text evidence="1">The sequence shown here is derived from an EMBL/GenBank/DDBJ whole genome shotgun (WGS) entry which is preliminary data.</text>
</comment>
<name>A0ACB9CHR8_ARCLA</name>
<evidence type="ECO:0000313" key="1">
    <source>
        <dbReference type="EMBL" id="KAI3733844.1"/>
    </source>
</evidence>
<protein>
    <submittedName>
        <fullName evidence="1">Uncharacterized protein</fullName>
    </submittedName>
</protein>
<dbReference type="EMBL" id="CM042050">
    <property type="protein sequence ID" value="KAI3733844.1"/>
    <property type="molecule type" value="Genomic_DNA"/>
</dbReference>